<dbReference type="STRING" id="558173.CDOO_05805"/>
<protein>
    <submittedName>
        <fullName evidence="3">Polyisoprenoid-binding protein</fullName>
    </submittedName>
</protein>
<dbReference type="Pfam" id="PF04264">
    <property type="entry name" value="YceI"/>
    <property type="match status" value="1"/>
</dbReference>
<evidence type="ECO:0000313" key="3">
    <source>
        <dbReference type="EMBL" id="AIT60819.1"/>
    </source>
</evidence>
<keyword evidence="4" id="KW-1185">Reference proteome</keyword>
<dbReference type="InterPro" id="IPR007372">
    <property type="entry name" value="Lipid/polyisoprenoid-bd_YceI"/>
</dbReference>
<dbReference type="HOGENOM" id="CLU_071003_3_2_11"/>
<evidence type="ECO:0000313" key="4">
    <source>
        <dbReference type="Proteomes" id="UP000029914"/>
    </source>
</evidence>
<dbReference type="AlphaFoldDB" id="A0A097IFC1"/>
<gene>
    <name evidence="3" type="ORF">CDOO_05805</name>
</gene>
<dbReference type="OrthoDB" id="9811006at2"/>
<dbReference type="PANTHER" id="PTHR34406:SF1">
    <property type="entry name" value="PROTEIN YCEI"/>
    <property type="match status" value="1"/>
</dbReference>
<dbReference type="PANTHER" id="PTHR34406">
    <property type="entry name" value="PROTEIN YCEI"/>
    <property type="match status" value="1"/>
</dbReference>
<evidence type="ECO:0000259" key="2">
    <source>
        <dbReference type="SMART" id="SM00867"/>
    </source>
</evidence>
<sequence>MTDYQGTYEIDPTHTRIGFIARHAMVTKVRGNFDEWTADVQADGKNSSIKVVIKADSINTGNADRDGHTKGEDFFDVAKYPEITFVATDADVENGKLTGDLTIKDVTKPVTLDVEIFGTEEDPFGNVRTGFEATTKINRKDFHVDFQAPLNSGGVLVSEQITIEVEGSAIKK</sequence>
<dbReference type="Gene3D" id="2.40.128.110">
    <property type="entry name" value="Lipid/polyisoprenoid-binding, YceI-like"/>
    <property type="match status" value="1"/>
</dbReference>
<dbReference type="EMBL" id="CP006764">
    <property type="protein sequence ID" value="AIT60819.1"/>
    <property type="molecule type" value="Genomic_DNA"/>
</dbReference>
<dbReference type="SUPFAM" id="SSF101874">
    <property type="entry name" value="YceI-like"/>
    <property type="match status" value="1"/>
</dbReference>
<dbReference type="Proteomes" id="UP000029914">
    <property type="component" value="Chromosome"/>
</dbReference>
<dbReference type="KEGG" id="cdo:CDOO_05805"/>
<reference evidence="3 4" key="1">
    <citation type="submission" date="2013-09" db="EMBL/GenBank/DDBJ databases">
        <title>Complete genome sequence of Corynebacterium doosanense CAU 212(T) (=DSM 45436(T)), isolated from activated sludge.</title>
        <authorList>
            <person name="Schaffert L."/>
            <person name="Albersmeier A."/>
            <person name="Kalinowski J."/>
            <person name="Ruckert C."/>
        </authorList>
    </citation>
    <scope>NUCLEOTIDE SEQUENCE [LARGE SCALE GENOMIC DNA]</scope>
    <source>
        <strain evidence="3 4">CAU 212</strain>
    </source>
</reference>
<name>A0A097IFC1_9CORY</name>
<comment type="similarity">
    <text evidence="1">Belongs to the UPF0312 family.</text>
</comment>
<dbReference type="SMART" id="SM00867">
    <property type="entry name" value="YceI"/>
    <property type="match status" value="1"/>
</dbReference>
<organism evidence="3 4">
    <name type="scientific">Corynebacterium doosanense CAU 212 = DSM 45436</name>
    <dbReference type="NCBI Taxonomy" id="558173"/>
    <lineage>
        <taxon>Bacteria</taxon>
        <taxon>Bacillati</taxon>
        <taxon>Actinomycetota</taxon>
        <taxon>Actinomycetes</taxon>
        <taxon>Mycobacteriales</taxon>
        <taxon>Corynebacteriaceae</taxon>
        <taxon>Corynebacterium</taxon>
    </lineage>
</organism>
<evidence type="ECO:0000256" key="1">
    <source>
        <dbReference type="ARBA" id="ARBA00008812"/>
    </source>
</evidence>
<dbReference type="eggNOG" id="COG2353">
    <property type="taxonomic scope" value="Bacteria"/>
</dbReference>
<dbReference type="InterPro" id="IPR036761">
    <property type="entry name" value="TTHA0802/YceI-like_sf"/>
</dbReference>
<proteinExistence type="inferred from homology"/>
<accession>A0A097IFC1</accession>
<dbReference type="RefSeq" id="WP_018022214.1">
    <property type="nucleotide sequence ID" value="NZ_AQUX01000006.1"/>
</dbReference>
<feature type="domain" description="Lipid/polyisoprenoid-binding YceI-like" evidence="2">
    <location>
        <begin position="7"/>
        <end position="170"/>
    </location>
</feature>